<dbReference type="EMBL" id="LT605205">
    <property type="protein sequence ID" value="SCD18899.1"/>
    <property type="molecule type" value="Genomic_DNA"/>
</dbReference>
<proteinExistence type="predicted"/>
<reference evidence="2" key="1">
    <citation type="submission" date="2016-08" db="EMBL/GenBank/DDBJ databases">
        <authorList>
            <person name="Wibberg D."/>
        </authorList>
    </citation>
    <scope>NUCLEOTIDE SEQUENCE [LARGE SCALE GENOMIC DNA]</scope>
</reference>
<keyword evidence="2" id="KW-1185">Reference proteome</keyword>
<sequence length="66" mass="7014">MPDIKILSLFFEYLSYTLRVVAGSSETGPTIAIVNADGVDHTLSLLAASISSTTFKNKQGTPILQA</sequence>
<organism evidence="1 2">
    <name type="scientific">Proteiniphilum saccharofermentans</name>
    <dbReference type="NCBI Taxonomy" id="1642647"/>
    <lineage>
        <taxon>Bacteria</taxon>
        <taxon>Pseudomonadati</taxon>
        <taxon>Bacteroidota</taxon>
        <taxon>Bacteroidia</taxon>
        <taxon>Bacteroidales</taxon>
        <taxon>Dysgonomonadaceae</taxon>
        <taxon>Proteiniphilum</taxon>
    </lineage>
</organism>
<gene>
    <name evidence="1" type="ORF">PSM36_0063</name>
</gene>
<protein>
    <submittedName>
        <fullName evidence="1">Uncharacterized protein</fullName>
    </submittedName>
</protein>
<dbReference type="Proteomes" id="UP000187464">
    <property type="component" value="Chromosome I"/>
</dbReference>
<evidence type="ECO:0000313" key="2">
    <source>
        <dbReference type="Proteomes" id="UP000187464"/>
    </source>
</evidence>
<dbReference type="KEGG" id="psac:PSM36_0063"/>
<accession>A0A1R3SYC7</accession>
<dbReference type="STRING" id="1642647.PSM36_0063"/>
<dbReference type="AlphaFoldDB" id="A0A1R3SYC7"/>
<name>A0A1R3SYC7_9BACT</name>
<evidence type="ECO:0000313" key="1">
    <source>
        <dbReference type="EMBL" id="SCD18899.1"/>
    </source>
</evidence>